<dbReference type="PANTHER" id="PTHR43016">
    <property type="entry name" value="PRESEQUENCE PROTEASE"/>
    <property type="match status" value="1"/>
</dbReference>
<dbReference type="InterPro" id="IPR011765">
    <property type="entry name" value="Pept_M16_N"/>
</dbReference>
<dbReference type="EMBL" id="JBICBT010000568">
    <property type="protein sequence ID" value="KAL3109529.1"/>
    <property type="molecule type" value="Genomic_DNA"/>
</dbReference>
<dbReference type="Proteomes" id="UP001620626">
    <property type="component" value="Unassembled WGS sequence"/>
</dbReference>
<dbReference type="FunFam" id="3.30.830.10:FF:000015">
    <property type="entry name" value="Putative zinc metalloprotease"/>
    <property type="match status" value="1"/>
</dbReference>
<sequence length="1092" mass="123449">MEIRYSLSMVWTKKAKLWLGGEGEIPLTVYNSDKSKICVFIAETPGPMIHGRISFVTETHTNDGLPHTLEHLVFMGSQLYPYKGMLDLIANRCLASGTNAFTYPDHTAYELHTAGSSGFLKLLPVFLDHLLHPTLTQSQYDTEVHHINGEGKNSGVTYCEVQALDGGMDFLLEKKRRELFYPAESGYCVMAGGCHVPRPYGLLPVFLDHLLHPTLTQSQYDTEVHHINGEGKNSGVTYCEVQALDGGMDFLLEKKRRELFYPAESGYCVMAGGTLSGIRELCSLKRVKDFHKDFYHLSNMYITVCGNINNHHELLDVFTSIENERQNLDAIPRQFDTPFQTFLSPLTESKTARIVCPSDDESIGMVEMSWIGPSGSDFKKTQALTILFDYIVDYSSTSLSKNFVDGKFCTSVSFYLKVQRYCEIIASFEGVPVAKLDEISDRFEKTVVDHKLPGAFDVQRIGFILDQQIQQFHLKLENRSTSLISAAVISHQLFGREEDPDYTVFLKRCLDQADVLEQLKNEAPEFWRDLFTEFFVDKKYVCVMAEPSRKKADEDEKMEAERIQKQIITIGGEEGLKEQKKRLDHAIAENTRKYPWSAKLDDLIVHNWEGFDIINVSTSTNVAQQTDGFVSRFPFTAALHDLKSKFFEATIVIDTGGIRVEDRHFLLLWFELMYISPALVEEDVLNYKEVAKLSRALASRTISVGFIGEGAYDRFVALRLRTAVDSVQNLAKWADIFLNGVYLDKVQVLVAARNLVNNAAERKRDGSEVCTFLDACSSYPQGATAHFCSDLGLERFHQGVVEALESGNFRPVLARLREIRHQMLAAPMNVHFSGDPSRIRPSTGPSSAAEDMAAQWAFFRQEPFHQPLERPADYGVSEAQFGQSRAIVVRGADTAFWIQKTRFDDNWNGPSTMSTMLLAQYLQQCEGPLWNAVRGPGYAYGVNLNVLPDCKELSLDLYRCSELIKAYQQTEATTLAVLNLDHLDTNLLQSAKRSLIFNLISRESTVELRVNSAILATIRSVDNNFTRDFCYKIWHAEAAAVLEFGSPPIRRLFDPKLSFRSIALNPSRVDALREHFPETEVIRLDELQVPSF</sequence>
<dbReference type="Gene3D" id="3.30.830.10">
    <property type="entry name" value="Metalloenzyme, LuxS/M16 peptidase-like"/>
    <property type="match status" value="4"/>
</dbReference>
<dbReference type="SUPFAM" id="SSF63411">
    <property type="entry name" value="LuxS/MPP-like metallohydrolase"/>
    <property type="match status" value="4"/>
</dbReference>
<gene>
    <name evidence="3" type="ORF">niasHT_011684</name>
</gene>
<evidence type="ECO:0008006" key="5">
    <source>
        <dbReference type="Google" id="ProtNLM"/>
    </source>
</evidence>
<comment type="caution">
    <text evidence="3">The sequence shown here is derived from an EMBL/GenBank/DDBJ whole genome shotgun (WGS) entry which is preliminary data.</text>
</comment>
<protein>
    <recommendedName>
        <fullName evidence="5">Presequence protease, mitochondrial</fullName>
    </recommendedName>
</protein>
<dbReference type="PANTHER" id="PTHR43016:SF16">
    <property type="entry name" value="METALLOPROTEASE, PUTATIVE (AFU_ORTHOLOGUE AFUA_4G07610)-RELATED"/>
    <property type="match status" value="1"/>
</dbReference>
<feature type="domain" description="Peptidase M16 C-terminal" evidence="2">
    <location>
        <begin position="283"/>
        <end position="443"/>
    </location>
</feature>
<evidence type="ECO:0000313" key="3">
    <source>
        <dbReference type="EMBL" id="KAL3109529.1"/>
    </source>
</evidence>
<keyword evidence="4" id="KW-1185">Reference proteome</keyword>
<evidence type="ECO:0000259" key="1">
    <source>
        <dbReference type="Pfam" id="PF00675"/>
    </source>
</evidence>
<dbReference type="Pfam" id="PF00675">
    <property type="entry name" value="Peptidase_M16"/>
    <property type="match status" value="1"/>
</dbReference>
<proteinExistence type="predicted"/>
<dbReference type="InterPro" id="IPR007863">
    <property type="entry name" value="Peptidase_M16_C"/>
</dbReference>
<accession>A0ABD2L2Z5</accession>
<evidence type="ECO:0000313" key="4">
    <source>
        <dbReference type="Proteomes" id="UP001620626"/>
    </source>
</evidence>
<dbReference type="Pfam" id="PF05193">
    <property type="entry name" value="Peptidase_M16_C"/>
    <property type="match status" value="1"/>
</dbReference>
<reference evidence="3 4" key="1">
    <citation type="submission" date="2024-10" db="EMBL/GenBank/DDBJ databases">
        <authorList>
            <person name="Kim D."/>
        </authorList>
    </citation>
    <scope>NUCLEOTIDE SEQUENCE [LARGE SCALE GENOMIC DNA]</scope>
    <source>
        <strain evidence="3">BH-2024</strain>
    </source>
</reference>
<dbReference type="AlphaFoldDB" id="A0ABD2L2Z5"/>
<evidence type="ECO:0000259" key="2">
    <source>
        <dbReference type="Pfam" id="PF05193"/>
    </source>
</evidence>
<feature type="domain" description="Peptidase M16 N-terminal" evidence="1">
    <location>
        <begin position="57"/>
        <end position="148"/>
    </location>
</feature>
<organism evidence="3 4">
    <name type="scientific">Heterodera trifolii</name>
    <dbReference type="NCBI Taxonomy" id="157864"/>
    <lineage>
        <taxon>Eukaryota</taxon>
        <taxon>Metazoa</taxon>
        <taxon>Ecdysozoa</taxon>
        <taxon>Nematoda</taxon>
        <taxon>Chromadorea</taxon>
        <taxon>Rhabditida</taxon>
        <taxon>Tylenchina</taxon>
        <taxon>Tylenchomorpha</taxon>
        <taxon>Tylenchoidea</taxon>
        <taxon>Heteroderidae</taxon>
        <taxon>Heteroderinae</taxon>
        <taxon>Heterodera</taxon>
    </lineage>
</organism>
<name>A0ABD2L2Z5_9BILA</name>
<dbReference type="InterPro" id="IPR011249">
    <property type="entry name" value="Metalloenz_LuxS/M16"/>
</dbReference>